<dbReference type="AlphaFoldDB" id="A0A846HHA2"/>
<dbReference type="EMBL" id="JTCM02000130">
    <property type="protein sequence ID" value="NEU76746.1"/>
    <property type="molecule type" value="Genomic_DNA"/>
</dbReference>
<evidence type="ECO:0000313" key="3">
    <source>
        <dbReference type="Proteomes" id="UP000031549"/>
    </source>
</evidence>
<accession>A0A846HHA2</accession>
<feature type="domain" description="Glycosyl transferase family 1" evidence="1">
    <location>
        <begin position="194"/>
        <end position="346"/>
    </location>
</feature>
<name>A0A846HHA2_9CYAN</name>
<organism evidence="2 3">
    <name type="scientific">Hassallia byssoidea VB512170</name>
    <dbReference type="NCBI Taxonomy" id="1304833"/>
    <lineage>
        <taxon>Bacteria</taxon>
        <taxon>Bacillati</taxon>
        <taxon>Cyanobacteriota</taxon>
        <taxon>Cyanophyceae</taxon>
        <taxon>Nostocales</taxon>
        <taxon>Tolypothrichaceae</taxon>
        <taxon>Hassallia</taxon>
    </lineage>
</organism>
<evidence type="ECO:0000259" key="1">
    <source>
        <dbReference type="Pfam" id="PF00534"/>
    </source>
</evidence>
<evidence type="ECO:0000313" key="2">
    <source>
        <dbReference type="EMBL" id="NEU76746.1"/>
    </source>
</evidence>
<dbReference type="RefSeq" id="WP_052325768.1">
    <property type="nucleotide sequence ID" value="NZ_JTCM02000130.1"/>
</dbReference>
<dbReference type="InterPro" id="IPR050194">
    <property type="entry name" value="Glycosyltransferase_grp1"/>
</dbReference>
<gene>
    <name evidence="2" type="ORF">PI95_030620</name>
</gene>
<dbReference type="CDD" id="cd03801">
    <property type="entry name" value="GT4_PimA-like"/>
    <property type="match status" value="1"/>
</dbReference>
<sequence length="403" mass="46297">MNNLVTDTISPLRVLFITHTYIVGVNQGKLDAIAATNKAEVGLLTPRKWKALAWGKRFELEIPFPRIRMFPAKVFFEGRSTVYIHPPFTTLGTLREFQPDILQVEQEVLALSAFEMALWARLTRKALVVFCWENVDRELSWFRRWMCQFVLRTARLIIAGNSEAAELIRKWGYTGHIEVMPQMGVDTTFFAPPPNKRRNEEFQIGFVGRLVHQKGIDLIFKAARQLRQQGYSFKIVLCGTGVDETELRQEAQKQQVEDLVVWRGLVRHDEVPQEMSQFDALVLPSRTIATWKEQFGHVLIEAMAMGIPVVGSTCGEIPNVVGHPDLVFPEGDADALAKILQRLINDLDWWEQAKQHSCDRVHNYYTNDRIAQRLINLWQQILKPTKQQPLHELPPHPVNTISS</sequence>
<dbReference type="Gene3D" id="3.40.50.2000">
    <property type="entry name" value="Glycogen Phosphorylase B"/>
    <property type="match status" value="2"/>
</dbReference>
<dbReference type="SUPFAM" id="SSF53756">
    <property type="entry name" value="UDP-Glycosyltransferase/glycogen phosphorylase"/>
    <property type="match status" value="1"/>
</dbReference>
<dbReference type="Pfam" id="PF00534">
    <property type="entry name" value="Glycos_transf_1"/>
    <property type="match status" value="1"/>
</dbReference>
<dbReference type="InterPro" id="IPR001296">
    <property type="entry name" value="Glyco_trans_1"/>
</dbReference>
<dbReference type="PANTHER" id="PTHR45947:SF3">
    <property type="entry name" value="SULFOQUINOVOSYL TRANSFERASE SQD2"/>
    <property type="match status" value="1"/>
</dbReference>
<proteinExistence type="predicted"/>
<keyword evidence="2" id="KW-0808">Transferase</keyword>
<dbReference type="GO" id="GO:0016757">
    <property type="term" value="F:glycosyltransferase activity"/>
    <property type="evidence" value="ECO:0007669"/>
    <property type="project" value="InterPro"/>
</dbReference>
<dbReference type="Proteomes" id="UP000031549">
    <property type="component" value="Unassembled WGS sequence"/>
</dbReference>
<comment type="caution">
    <text evidence="2">The sequence shown here is derived from an EMBL/GenBank/DDBJ whole genome shotgun (WGS) entry which is preliminary data.</text>
</comment>
<reference evidence="2 3" key="1">
    <citation type="journal article" date="2015" name="Genome Announc.">
        <title>Draft Genome Sequence of Cyanobacterium Hassallia byssoidea Strain VB512170, Isolated from Monuments in India.</title>
        <authorList>
            <person name="Singh D."/>
            <person name="Chandrababunaidu M.M."/>
            <person name="Panda A."/>
            <person name="Sen D."/>
            <person name="Bhattacharyya S."/>
            <person name="Adhikary S.P."/>
            <person name="Tripathy S."/>
        </authorList>
    </citation>
    <scope>NUCLEOTIDE SEQUENCE [LARGE SCALE GENOMIC DNA]</scope>
    <source>
        <strain evidence="2 3">VB512170</strain>
    </source>
</reference>
<keyword evidence="3" id="KW-1185">Reference proteome</keyword>
<protein>
    <submittedName>
        <fullName evidence="2">Glycosyltransferase family 4 protein</fullName>
    </submittedName>
</protein>
<dbReference type="PANTHER" id="PTHR45947">
    <property type="entry name" value="SULFOQUINOVOSYL TRANSFERASE SQD2"/>
    <property type="match status" value="1"/>
</dbReference>